<dbReference type="RefSeq" id="WP_107584637.1">
    <property type="nucleotide sequence ID" value="NZ_PZJJ01000009.1"/>
</dbReference>
<feature type="domain" description="Enoyl reductase (ER)" evidence="1">
    <location>
        <begin position="15"/>
        <end position="336"/>
    </location>
</feature>
<proteinExistence type="predicted"/>
<evidence type="ECO:0000259" key="1">
    <source>
        <dbReference type="SMART" id="SM00829"/>
    </source>
</evidence>
<dbReference type="PANTHER" id="PTHR45033">
    <property type="match status" value="1"/>
</dbReference>
<name>A0A2T4U778_9BACI</name>
<dbReference type="Pfam" id="PF08240">
    <property type="entry name" value="ADH_N"/>
    <property type="match status" value="1"/>
</dbReference>
<dbReference type="PANTHER" id="PTHR45033:SF2">
    <property type="entry name" value="ZINC-TYPE ALCOHOL DEHYDROGENASE-LIKE PROTEIN C1773.06C"/>
    <property type="match status" value="1"/>
</dbReference>
<dbReference type="Pfam" id="PF00107">
    <property type="entry name" value="ADH_zinc_N"/>
    <property type="match status" value="1"/>
</dbReference>
<accession>A0A2T4U778</accession>
<dbReference type="InterPro" id="IPR013149">
    <property type="entry name" value="ADH-like_C"/>
</dbReference>
<dbReference type="SUPFAM" id="SSF50129">
    <property type="entry name" value="GroES-like"/>
    <property type="match status" value="1"/>
</dbReference>
<dbReference type="OrthoDB" id="9787435at2"/>
<evidence type="ECO:0000313" key="2">
    <source>
        <dbReference type="EMBL" id="PTL39250.1"/>
    </source>
</evidence>
<comment type="caution">
    <text evidence="2">The sequence shown here is derived from an EMBL/GenBank/DDBJ whole genome shotgun (WGS) entry which is preliminary data.</text>
</comment>
<dbReference type="Proteomes" id="UP000240509">
    <property type="component" value="Unassembled WGS sequence"/>
</dbReference>
<dbReference type="InterPro" id="IPR036291">
    <property type="entry name" value="NAD(P)-bd_dom_sf"/>
</dbReference>
<reference evidence="2 3" key="1">
    <citation type="submission" date="2018-03" db="EMBL/GenBank/DDBJ databases">
        <title>Alkalicoccus saliphilus sp. nov., isolated from a mineral pool.</title>
        <authorList>
            <person name="Zhao B."/>
        </authorList>
    </citation>
    <scope>NUCLEOTIDE SEQUENCE [LARGE SCALE GENOMIC DNA]</scope>
    <source>
        <strain evidence="2 3">6AG</strain>
    </source>
</reference>
<keyword evidence="3" id="KW-1185">Reference proteome</keyword>
<dbReference type="SUPFAM" id="SSF51735">
    <property type="entry name" value="NAD(P)-binding Rossmann-fold domains"/>
    <property type="match status" value="1"/>
</dbReference>
<dbReference type="InterPro" id="IPR013154">
    <property type="entry name" value="ADH-like_N"/>
</dbReference>
<dbReference type="InterPro" id="IPR011032">
    <property type="entry name" value="GroES-like_sf"/>
</dbReference>
<dbReference type="InterPro" id="IPR020843">
    <property type="entry name" value="ER"/>
</dbReference>
<evidence type="ECO:0000313" key="3">
    <source>
        <dbReference type="Proteomes" id="UP000240509"/>
    </source>
</evidence>
<dbReference type="GO" id="GO:0016491">
    <property type="term" value="F:oxidoreductase activity"/>
    <property type="evidence" value="ECO:0007669"/>
    <property type="project" value="InterPro"/>
</dbReference>
<dbReference type="SMART" id="SM00829">
    <property type="entry name" value="PKS_ER"/>
    <property type="match status" value="1"/>
</dbReference>
<dbReference type="Gene3D" id="3.90.180.10">
    <property type="entry name" value="Medium-chain alcohol dehydrogenases, catalytic domain"/>
    <property type="match status" value="1"/>
</dbReference>
<dbReference type="EMBL" id="PZJJ01000009">
    <property type="protein sequence ID" value="PTL39250.1"/>
    <property type="molecule type" value="Genomic_DNA"/>
</dbReference>
<gene>
    <name evidence="2" type="ORF">C6Y45_07570</name>
</gene>
<dbReference type="InterPro" id="IPR052711">
    <property type="entry name" value="Zinc_ADH-like"/>
</dbReference>
<sequence>MHKITNRSWRLDGEGSIDHLKQSEEEIVSPNRGEVVVRVHATSLNYRDYAIIHGGYPGEKKENLVPLSDGAGEVVEAGEDVTRVKEGDRVAGNFMREWFGREAPAALEPYGTHSDGWLTYYKTINAELLVHIPDHLTFEQAATLPCAALTAWNALQGPVPLKAGDTALTLGSGGVSVFATQFARLLGIRTIGTSSSDKKAETLKDLGASHIINYKEHENWGEKVKEQTGGRGVDRVVEVGGPATIKQSLASLRAGGEASLIGVLSTEGDDISYFDLFGRANTRTIMVGSRDEFEQMNRAIENSGLEPVIDRVFSFDEAKDAYRHLEGQNFIGKIVIRHD</sequence>
<organism evidence="2 3">
    <name type="scientific">Alkalicoccus saliphilus</name>
    <dbReference type="NCBI Taxonomy" id="200989"/>
    <lineage>
        <taxon>Bacteria</taxon>
        <taxon>Bacillati</taxon>
        <taxon>Bacillota</taxon>
        <taxon>Bacilli</taxon>
        <taxon>Bacillales</taxon>
        <taxon>Bacillaceae</taxon>
        <taxon>Alkalicoccus</taxon>
    </lineage>
</organism>
<protein>
    <submittedName>
        <fullName evidence="2">Alcohol dehydrogenase</fullName>
    </submittedName>
</protein>
<dbReference type="CDD" id="cd08276">
    <property type="entry name" value="MDR7"/>
    <property type="match status" value="1"/>
</dbReference>
<dbReference type="AlphaFoldDB" id="A0A2T4U778"/>
<dbReference type="Gene3D" id="3.40.50.720">
    <property type="entry name" value="NAD(P)-binding Rossmann-like Domain"/>
    <property type="match status" value="1"/>
</dbReference>